<reference evidence="1 2" key="1">
    <citation type="submission" date="2023-03" db="EMBL/GenBank/DDBJ databases">
        <title>WGS of Gossypium arboreum.</title>
        <authorList>
            <person name="Yu D."/>
        </authorList>
    </citation>
    <scope>NUCLEOTIDE SEQUENCE [LARGE SCALE GENOMIC DNA]</scope>
    <source>
        <tissue evidence="1">Leaf</tissue>
    </source>
</reference>
<gene>
    <name evidence="1" type="ORF">PVK06_040100</name>
</gene>
<comment type="caution">
    <text evidence="1">The sequence shown here is derived from an EMBL/GenBank/DDBJ whole genome shotgun (WGS) entry which is preliminary data.</text>
</comment>
<accession>A0ABR0N4J6</accession>
<evidence type="ECO:0000313" key="1">
    <source>
        <dbReference type="EMBL" id="KAK5785508.1"/>
    </source>
</evidence>
<proteinExistence type="predicted"/>
<dbReference type="EMBL" id="JARKNE010000011">
    <property type="protein sequence ID" value="KAK5785508.1"/>
    <property type="molecule type" value="Genomic_DNA"/>
</dbReference>
<organism evidence="1 2">
    <name type="scientific">Gossypium arboreum</name>
    <name type="common">Tree cotton</name>
    <name type="synonym">Gossypium nanking</name>
    <dbReference type="NCBI Taxonomy" id="29729"/>
    <lineage>
        <taxon>Eukaryota</taxon>
        <taxon>Viridiplantae</taxon>
        <taxon>Streptophyta</taxon>
        <taxon>Embryophyta</taxon>
        <taxon>Tracheophyta</taxon>
        <taxon>Spermatophyta</taxon>
        <taxon>Magnoliopsida</taxon>
        <taxon>eudicotyledons</taxon>
        <taxon>Gunneridae</taxon>
        <taxon>Pentapetalae</taxon>
        <taxon>rosids</taxon>
        <taxon>malvids</taxon>
        <taxon>Malvales</taxon>
        <taxon>Malvaceae</taxon>
        <taxon>Malvoideae</taxon>
        <taxon>Gossypium</taxon>
    </lineage>
</organism>
<keyword evidence="2" id="KW-1185">Reference proteome</keyword>
<protein>
    <submittedName>
        <fullName evidence="1">Uncharacterized protein</fullName>
    </submittedName>
</protein>
<evidence type="ECO:0000313" key="2">
    <source>
        <dbReference type="Proteomes" id="UP001358586"/>
    </source>
</evidence>
<sequence length="174" mass="20077">MVVRQRWSGGPTVYNRRRDHEGIDQDQEAKIQCPVPFELSKVILRGFLVINFELILFSKPINKLSIANPQLHFPQLLCSQAKRQLVAPPLVLEPIDAPQGLSHRDIEYEMRQRKQSDESPAVATLQTTGLRLSHEDNSQEDKEELEKLVKLLLLEVYSSFLFQGFLKMKLDNRV</sequence>
<dbReference type="Proteomes" id="UP001358586">
    <property type="component" value="Chromosome 11"/>
</dbReference>
<name>A0ABR0N4J6_GOSAR</name>